<keyword evidence="2" id="KW-0479">Metal-binding</keyword>
<keyword evidence="9" id="KW-0539">Nucleus</keyword>
<feature type="compositionally biased region" description="Polar residues" evidence="11">
    <location>
        <begin position="1212"/>
        <end position="1221"/>
    </location>
</feature>
<dbReference type="GO" id="GO:0003677">
    <property type="term" value="F:DNA binding"/>
    <property type="evidence" value="ECO:0007669"/>
    <property type="project" value="TreeGrafter"/>
</dbReference>
<name>A0A2G5D1D1_AQUCA</name>
<dbReference type="PROSITE" id="PS50013">
    <property type="entry name" value="CHROMO_2"/>
    <property type="match status" value="1"/>
</dbReference>
<dbReference type="GO" id="GO:0140658">
    <property type="term" value="F:ATP-dependent chromatin remodeler activity"/>
    <property type="evidence" value="ECO:0007669"/>
    <property type="project" value="TreeGrafter"/>
</dbReference>
<dbReference type="InterPro" id="IPR027417">
    <property type="entry name" value="P-loop_NTPase"/>
</dbReference>
<feature type="coiled-coil region" evidence="10">
    <location>
        <begin position="1253"/>
        <end position="1280"/>
    </location>
</feature>
<dbReference type="InterPro" id="IPR011011">
    <property type="entry name" value="Znf_FYVE_PHD"/>
</dbReference>
<feature type="domain" description="Helicase C-terminal" evidence="13">
    <location>
        <begin position="675"/>
        <end position="838"/>
    </location>
</feature>
<keyword evidence="6" id="KW-0378">Hydrolase</keyword>
<dbReference type="GO" id="GO:0003682">
    <property type="term" value="F:chromatin binding"/>
    <property type="evidence" value="ECO:0007669"/>
    <property type="project" value="TreeGrafter"/>
</dbReference>
<evidence type="ECO:0000256" key="3">
    <source>
        <dbReference type="ARBA" id="ARBA00022737"/>
    </source>
</evidence>
<dbReference type="GO" id="GO:0005634">
    <property type="term" value="C:nucleus"/>
    <property type="evidence" value="ECO:0007669"/>
    <property type="project" value="UniProtKB-SubCell"/>
</dbReference>
<dbReference type="GO" id="GO:0016887">
    <property type="term" value="F:ATP hydrolysis activity"/>
    <property type="evidence" value="ECO:0007669"/>
    <property type="project" value="TreeGrafter"/>
</dbReference>
<keyword evidence="3" id="KW-0677">Repeat</keyword>
<dbReference type="Gene3D" id="6.10.250.1310">
    <property type="match status" value="1"/>
</dbReference>
<dbReference type="Gene3D" id="2.40.50.40">
    <property type="match status" value="2"/>
</dbReference>
<dbReference type="GO" id="GO:0005524">
    <property type="term" value="F:ATP binding"/>
    <property type="evidence" value="ECO:0007669"/>
    <property type="project" value="UniProtKB-KW"/>
</dbReference>
<dbReference type="SMART" id="SM00298">
    <property type="entry name" value="CHROMO"/>
    <property type="match status" value="2"/>
</dbReference>
<evidence type="ECO:0000256" key="1">
    <source>
        <dbReference type="ARBA" id="ARBA00004123"/>
    </source>
</evidence>
<evidence type="ECO:0000256" key="2">
    <source>
        <dbReference type="ARBA" id="ARBA00022723"/>
    </source>
</evidence>
<dbReference type="InterPro" id="IPR013083">
    <property type="entry name" value="Znf_RING/FYVE/PHD"/>
</dbReference>
<dbReference type="InterPro" id="IPR056882">
    <property type="entry name" value="MOM1_dom"/>
</dbReference>
<dbReference type="CDD" id="cd00024">
    <property type="entry name" value="CD_CSD"/>
    <property type="match status" value="1"/>
</dbReference>
<dbReference type="InParanoid" id="A0A2G5D1D1"/>
<dbReference type="InterPro" id="IPR000330">
    <property type="entry name" value="SNF2_N"/>
</dbReference>
<dbReference type="Pfam" id="PF00271">
    <property type="entry name" value="Helicase_C"/>
    <property type="match status" value="1"/>
</dbReference>
<evidence type="ECO:0000259" key="12">
    <source>
        <dbReference type="PROSITE" id="PS50013"/>
    </source>
</evidence>
<feature type="region of interest" description="Disordered" evidence="11">
    <location>
        <begin position="1173"/>
        <end position="1248"/>
    </location>
</feature>
<keyword evidence="5" id="KW-0863">Zinc-finger</keyword>
<evidence type="ECO:0000256" key="10">
    <source>
        <dbReference type="SAM" id="Coils"/>
    </source>
</evidence>
<dbReference type="InterPro" id="IPR001650">
    <property type="entry name" value="Helicase_C-like"/>
</dbReference>
<evidence type="ECO:0000256" key="11">
    <source>
        <dbReference type="SAM" id="MobiDB-lite"/>
    </source>
</evidence>
<sequence length="2370" mass="266886">MCSHDYEENRNSCNDSSLEEICEKGTISTNADNGVMPMHCTINDGIQTIVNHIDRSLQEDDHRSELMSDVERNDVHVQSYVHTRGGISNPLEEEGGELISTSCKGLSEECCTKVQSKESPLDTQTEYDHNTCIICKLGGELFIQILMVFRFSDVSYLYNVRCCEGKGCNKNYHLHCVDPPLKIVPVGVWHCFQCIKRKIQFGVHSVSEGIESICDVREEEVPDCEGSRKQTHYLVKYKGLAHVHNHWILEHQLLLESPSLLARFKKNQSLKWKSEWIKPQRLVQKRFLTSREQRDENCSDCQCEWFVKWTSLGYEHGTWELETAPFLRSPEAMKLIRDYGSRLEKALSAANPSFEKLLEQRKLTASKHSKLPSLNPSGLDNDHLNFVKKLRECWHKSQNAVVLEDQERILKVVLFILSVQSDVCRPFLIISTSHAISVWEAEFMRSAPSVNVVAYNGNKVVRETIRALEFYEDGGRVMLQVLLSPIDAVIEDFEALEFIEWEAIIVDECQRPRVSSHLEQIKKLNNGIRLLLFNGPMKDGIAEYLNLLSFIEIGDISVRTDSGDTISNLKERFGQFVVCERKSDSSKFVEYWVPARLSNVQLEQYCATLLSNSISLCSCSKNDPVGALRDILISVRKTCDHPYLVDPSLQSLLRKDLSEAEFLDVEVNASGKLQVLDKILSEIKKRGLRVLILFQSVGGSGKNGIGDILDDFLRQRFGLHSYERVDSGLLSSKKQAALNMFNNKENRRFVFLIENRACLPSIKLSSVDILIIFDSDWNPLNDLRALQKISINSQFEQLKVFRLYSSCTVEEKVLSLAKQDLTLDSNIQNINRTTSDSLLLWGANFLFHKLDEFHSDCTPSSVLKISSEQLFLNDLMQELLSHLPNVAESLEKENCKIVLKAQQCGTSYSKDINLLAEREMQLKGKELPHVLWKNILSGRYPQWRYASGSSQRMRKKVQYFDELPEKCHENAEIVKKRKKVVSNIVDPIALRSDLDDKRKLVSVGKEGASGAATGTGSPILLESTAKTNAVNDSVLDKSETHLVNSEETSNLRESQKSLHLSLKPVISKLCEILQLPDDAKSMAGKFLEYMMSNHKIHKEPVTLFQAFQISLCWSAASFVKYKIGRMDRRESLSLAKQHLNFECKEEETQTVYSVLRGLKKQFLHQVGSPRLISAENHSPKVKEEQFDPRASQSSLSSQQELEDVEIRETPKNQKGSIQLDTSKVKQAADSEDGIGSSNLGSSKNIKQVQKIHSRRMKNLYEKQKEEYEKFRKNLEKIVEKEHADLEVKHKLESALIRRLNSQLSVRLEKLKMVDQDFARKKEEVSIRMEEQQKRLESLQRTARDEEALLEKHWLQEAKSGRSVATYATLPLSDSGSRVEFMENFEQVSHESSGFRMEHINDCEQGGVIHEKATTSSSMSLERRDTTGAVSVLPAEAVPSVICATFPEKEFEVVATEPPSLSMQLSERVVEKNTLVSESAADTLSKQQRSICRPDSASSSLEQMLINPLMDQGHTAPAQDDHVQSFQVTVDEHAEPAEREFHDVEVSKCRISDESQVDIQASWTADAVACNQVNDDTPVVPSAVQLQRSADTLSNEPTRPDDQACARVDQEPNVSLQLFEAQIQAPCEDQDAMIDVELSECNIAHESQVEIQALRAADAVSCNQVNDDTPVVPSAVQLQLSPVVDTPPTEPSQHDVQACARVDQEHNISLQPFEAQVRRPCEDQDAMIDVEVSECNVLSESQVGIQTLQEVNAVPCNQVNDDTPSSVKLQLPPIENTPSNEPTQPDIQACAQVDQEPNVSFQIQAPCEDQDPIIDHFAPVHDNHFRRAASEQTQAPTLLPDASTYIIQEQRNESQTSHQQIETQIRSPVEDQNEPLNQFSNAAAQPVTELPPAMEQQPTHDVLVDHPVPLQDSRFTHSHSQQIQDLGPSADPPSTISSQMEVRTVTCTDQEQRNERQTLRQHSELQIGSPVEVQNELFNHSDPCFSNQVLAQPPSVEQTELLNHSYSRPNGQSRLPVESAVTGIGSRLSDHRTMSFSPEYSPVPQQSAPVSSQVTQQMFLDPLQNELGRIRREEEQTFKMHEEEKMRLTSACEKELEEVRRKYNTMLQNAELEFVKRKKALETNYKIVNWNRSLAEAFRLKCDSRTAGTPGMQQGAPPGSMQQILRSSLQQAAQRPAPVLGPRTAPPAIPQVQMVHQPSALFSSNPIRSHFSQVRSPSGNHQIGTEVRAPAPHLQRFRPTSMQAPRPSLSPLSCVLPGQQSLNNPTTISSVHPQRTRQPTHMPGPFSRTHQSENMAAFRSSQNSSLSALELLMDMERHPSPNPPHLLPPLQDHGQTINTWDTTGLPIIRGLCDPSVLTGTAADVVCLSDDD</sequence>
<evidence type="ECO:0000256" key="7">
    <source>
        <dbReference type="ARBA" id="ARBA00022833"/>
    </source>
</evidence>
<proteinExistence type="predicted"/>
<evidence type="ECO:0008006" key="16">
    <source>
        <dbReference type="Google" id="ProtNLM"/>
    </source>
</evidence>
<dbReference type="STRING" id="218851.A0A2G5D1D1"/>
<dbReference type="CDD" id="cd18793">
    <property type="entry name" value="SF2_C_SNF"/>
    <property type="match status" value="1"/>
</dbReference>
<dbReference type="SUPFAM" id="SSF54160">
    <property type="entry name" value="Chromo domain-like"/>
    <property type="match status" value="2"/>
</dbReference>
<dbReference type="PANTHER" id="PTHR45623:SF13">
    <property type="entry name" value="HELICASE PROTEIN MOM1"/>
    <property type="match status" value="1"/>
</dbReference>
<evidence type="ECO:0000313" key="15">
    <source>
        <dbReference type="Proteomes" id="UP000230069"/>
    </source>
</evidence>
<organism evidence="14 15">
    <name type="scientific">Aquilegia coerulea</name>
    <name type="common">Rocky mountain columbine</name>
    <dbReference type="NCBI Taxonomy" id="218851"/>
    <lineage>
        <taxon>Eukaryota</taxon>
        <taxon>Viridiplantae</taxon>
        <taxon>Streptophyta</taxon>
        <taxon>Embryophyta</taxon>
        <taxon>Tracheophyta</taxon>
        <taxon>Spermatophyta</taxon>
        <taxon>Magnoliopsida</taxon>
        <taxon>Ranunculales</taxon>
        <taxon>Ranunculaceae</taxon>
        <taxon>Thalictroideae</taxon>
        <taxon>Aquilegia</taxon>
    </lineage>
</organism>
<dbReference type="SUPFAM" id="SSF52540">
    <property type="entry name" value="P-loop containing nucleoside triphosphate hydrolases"/>
    <property type="match status" value="2"/>
</dbReference>
<keyword evidence="7" id="KW-0862">Zinc</keyword>
<dbReference type="GO" id="GO:0008270">
    <property type="term" value="F:zinc ion binding"/>
    <property type="evidence" value="ECO:0007669"/>
    <property type="project" value="UniProtKB-KW"/>
</dbReference>
<comment type="subcellular location">
    <subcellularLocation>
        <location evidence="1">Nucleus</location>
    </subcellularLocation>
</comment>
<feature type="compositionally biased region" description="Polar residues" evidence="11">
    <location>
        <begin position="2265"/>
        <end position="2278"/>
    </location>
</feature>
<dbReference type="GO" id="GO:0042393">
    <property type="term" value="F:histone binding"/>
    <property type="evidence" value="ECO:0007669"/>
    <property type="project" value="TreeGrafter"/>
</dbReference>
<evidence type="ECO:0000256" key="6">
    <source>
        <dbReference type="ARBA" id="ARBA00022801"/>
    </source>
</evidence>
<evidence type="ECO:0000259" key="13">
    <source>
        <dbReference type="PROSITE" id="PS51194"/>
    </source>
</evidence>
<dbReference type="InterPro" id="IPR049730">
    <property type="entry name" value="SNF2/RAD54-like_C"/>
</dbReference>
<evidence type="ECO:0000313" key="14">
    <source>
        <dbReference type="EMBL" id="PIA37322.1"/>
    </source>
</evidence>
<dbReference type="InterPro" id="IPR038718">
    <property type="entry name" value="SNF2-like_sf"/>
</dbReference>
<dbReference type="PROSITE" id="PS51194">
    <property type="entry name" value="HELICASE_CTER"/>
    <property type="match status" value="1"/>
</dbReference>
<evidence type="ECO:0000256" key="5">
    <source>
        <dbReference type="ARBA" id="ARBA00022771"/>
    </source>
</evidence>
<dbReference type="Pfam" id="PF00176">
    <property type="entry name" value="SNF2-rel_dom"/>
    <property type="match status" value="1"/>
</dbReference>
<dbReference type="Gene3D" id="3.30.40.10">
    <property type="entry name" value="Zinc/RING finger domain, C3HC4 (zinc finger)"/>
    <property type="match status" value="1"/>
</dbReference>
<dbReference type="InterPro" id="IPR016197">
    <property type="entry name" value="Chromo-like_dom_sf"/>
</dbReference>
<keyword evidence="4" id="KW-0547">Nucleotide-binding</keyword>
<evidence type="ECO:0000256" key="8">
    <source>
        <dbReference type="ARBA" id="ARBA00022840"/>
    </source>
</evidence>
<dbReference type="GO" id="GO:0000785">
    <property type="term" value="C:chromatin"/>
    <property type="evidence" value="ECO:0007669"/>
    <property type="project" value="TreeGrafter"/>
</dbReference>
<dbReference type="EMBL" id="KZ305047">
    <property type="protein sequence ID" value="PIA37322.1"/>
    <property type="molecule type" value="Genomic_DNA"/>
</dbReference>
<keyword evidence="10" id="KW-0175">Coiled coil</keyword>
<protein>
    <recommendedName>
        <fullName evidence="16">Helicase protein MOM1</fullName>
    </recommendedName>
</protein>
<feature type="region of interest" description="Disordered" evidence="11">
    <location>
        <begin position="1915"/>
        <end position="1936"/>
    </location>
</feature>
<dbReference type="Pfam" id="PF25029">
    <property type="entry name" value="MOM1"/>
    <property type="match status" value="1"/>
</dbReference>
<gene>
    <name evidence="14" type="ORF">AQUCO_03000131v1</name>
</gene>
<keyword evidence="8" id="KW-0067">ATP-binding</keyword>
<dbReference type="Proteomes" id="UP000230069">
    <property type="component" value="Unassembled WGS sequence"/>
</dbReference>
<dbReference type="PANTHER" id="PTHR45623">
    <property type="entry name" value="CHROMODOMAIN-HELICASE-DNA-BINDING PROTEIN 3-RELATED-RELATED"/>
    <property type="match status" value="1"/>
</dbReference>
<feature type="compositionally biased region" description="Polar residues" evidence="11">
    <location>
        <begin position="1235"/>
        <end position="1247"/>
    </location>
</feature>
<dbReference type="OrthoDB" id="885191at2759"/>
<dbReference type="Gene3D" id="3.40.50.10810">
    <property type="entry name" value="Tandem AAA-ATPase domain"/>
    <property type="match status" value="1"/>
</dbReference>
<reference evidence="14 15" key="1">
    <citation type="submission" date="2017-09" db="EMBL/GenBank/DDBJ databases">
        <title>WGS assembly of Aquilegia coerulea Goldsmith.</title>
        <authorList>
            <person name="Hodges S."/>
            <person name="Kramer E."/>
            <person name="Nordborg M."/>
            <person name="Tomkins J."/>
            <person name="Borevitz J."/>
            <person name="Derieg N."/>
            <person name="Yan J."/>
            <person name="Mihaltcheva S."/>
            <person name="Hayes R.D."/>
            <person name="Rokhsar D."/>
        </authorList>
    </citation>
    <scope>NUCLEOTIDE SEQUENCE [LARGE SCALE GENOMIC DNA]</scope>
    <source>
        <strain evidence="15">cv. Goldsmith</strain>
    </source>
</reference>
<dbReference type="SMART" id="SM00249">
    <property type="entry name" value="PHD"/>
    <property type="match status" value="1"/>
</dbReference>
<evidence type="ECO:0000256" key="4">
    <source>
        <dbReference type="ARBA" id="ARBA00022741"/>
    </source>
</evidence>
<feature type="compositionally biased region" description="Basic and acidic residues" evidence="11">
    <location>
        <begin position="1177"/>
        <end position="1187"/>
    </location>
</feature>
<evidence type="ECO:0000256" key="9">
    <source>
        <dbReference type="ARBA" id="ARBA00023242"/>
    </source>
</evidence>
<feature type="domain" description="Chromo" evidence="12">
    <location>
        <begin position="208"/>
        <end position="276"/>
    </location>
</feature>
<dbReference type="Gene3D" id="3.40.50.300">
    <property type="entry name" value="P-loop containing nucleotide triphosphate hydrolases"/>
    <property type="match status" value="1"/>
</dbReference>
<feature type="coiled-coil region" evidence="10">
    <location>
        <begin position="1321"/>
        <end position="1348"/>
    </location>
</feature>
<accession>A0A2G5D1D1</accession>
<dbReference type="FunCoup" id="A0A2G5D1D1">
    <property type="interactions" value="826"/>
</dbReference>
<keyword evidence="15" id="KW-1185">Reference proteome</keyword>
<dbReference type="SUPFAM" id="SSF57903">
    <property type="entry name" value="FYVE/PHD zinc finger"/>
    <property type="match status" value="1"/>
</dbReference>
<dbReference type="InterPro" id="IPR001965">
    <property type="entry name" value="Znf_PHD"/>
</dbReference>
<dbReference type="InterPro" id="IPR000953">
    <property type="entry name" value="Chromo/chromo_shadow_dom"/>
</dbReference>
<feature type="region of interest" description="Disordered" evidence="11">
    <location>
        <begin position="2265"/>
        <end position="2288"/>
    </location>
</feature>